<dbReference type="RefSeq" id="XP_009162617.1">
    <property type="nucleotide sequence ID" value="XM_009164353.1"/>
</dbReference>
<accession>A0A075AJM9</accession>
<proteinExistence type="predicted"/>
<evidence type="ECO:0000313" key="1">
    <source>
        <dbReference type="EMBL" id="KER33664.1"/>
    </source>
</evidence>
<gene>
    <name evidence="1" type="ORF">T265_00549</name>
</gene>
<sequence length="88" mass="9763">MVIAATVANNQYTWILADPQDQRVKPEPRLAVPETECSSRVAQDLSHLRGAVFKSGMQLSPQLDLSSGQDFGTITKFSPHSPFFIQYP</sequence>
<name>A0A075AJM9_OPIVI</name>
<dbReference type="KEGG" id="ovi:T265_00549"/>
<dbReference type="Proteomes" id="UP000054324">
    <property type="component" value="Unassembled WGS sequence"/>
</dbReference>
<dbReference type="EMBL" id="KL596623">
    <property type="protein sequence ID" value="KER33664.1"/>
    <property type="molecule type" value="Genomic_DNA"/>
</dbReference>
<dbReference type="GeneID" id="20314737"/>
<dbReference type="AlphaFoldDB" id="A0A075AJM9"/>
<dbReference type="CTD" id="20314737"/>
<protein>
    <submittedName>
        <fullName evidence="1">Uncharacterized protein</fullName>
    </submittedName>
</protein>
<keyword evidence="2" id="KW-1185">Reference proteome</keyword>
<evidence type="ECO:0000313" key="2">
    <source>
        <dbReference type="Proteomes" id="UP000054324"/>
    </source>
</evidence>
<organism evidence="1 2">
    <name type="scientific">Opisthorchis viverrini</name>
    <name type="common">Southeast Asian liver fluke</name>
    <dbReference type="NCBI Taxonomy" id="6198"/>
    <lineage>
        <taxon>Eukaryota</taxon>
        <taxon>Metazoa</taxon>
        <taxon>Spiralia</taxon>
        <taxon>Lophotrochozoa</taxon>
        <taxon>Platyhelminthes</taxon>
        <taxon>Trematoda</taxon>
        <taxon>Digenea</taxon>
        <taxon>Opisthorchiida</taxon>
        <taxon>Opisthorchiata</taxon>
        <taxon>Opisthorchiidae</taxon>
        <taxon>Opisthorchis</taxon>
    </lineage>
</organism>
<reference evidence="1 2" key="1">
    <citation type="submission" date="2013-11" db="EMBL/GenBank/DDBJ databases">
        <title>Opisthorchis viverrini - life in the bile duct.</title>
        <authorList>
            <person name="Young N.D."/>
            <person name="Nagarajan N."/>
            <person name="Lin S.J."/>
            <person name="Korhonen P.K."/>
            <person name="Jex A.R."/>
            <person name="Hall R.S."/>
            <person name="Safavi-Hemami H."/>
            <person name="Kaewkong W."/>
            <person name="Bertrand D."/>
            <person name="Gao S."/>
            <person name="Seet Q."/>
            <person name="Wongkham S."/>
            <person name="Teh B.T."/>
            <person name="Wongkham C."/>
            <person name="Intapan P.M."/>
            <person name="Maleewong W."/>
            <person name="Yang X."/>
            <person name="Hu M."/>
            <person name="Wang Z."/>
            <person name="Hofmann A."/>
            <person name="Sternberg P.W."/>
            <person name="Tan P."/>
            <person name="Wang J."/>
            <person name="Gasser R.B."/>
        </authorList>
    </citation>
    <scope>NUCLEOTIDE SEQUENCE [LARGE SCALE GENOMIC DNA]</scope>
</reference>